<feature type="compositionally biased region" description="Low complexity" evidence="1">
    <location>
        <begin position="364"/>
        <end position="383"/>
    </location>
</feature>
<protein>
    <recommendedName>
        <fullName evidence="2">Zn(2)-C6 fungal-type domain-containing protein</fullName>
    </recommendedName>
</protein>
<dbReference type="OrthoDB" id="39175at2759"/>
<evidence type="ECO:0000313" key="3">
    <source>
        <dbReference type="EMBL" id="KAG0660939.1"/>
    </source>
</evidence>
<dbReference type="GO" id="GO:0008270">
    <property type="term" value="F:zinc ion binding"/>
    <property type="evidence" value="ECO:0007669"/>
    <property type="project" value="InterPro"/>
</dbReference>
<feature type="compositionally biased region" description="Low complexity" evidence="1">
    <location>
        <begin position="487"/>
        <end position="496"/>
    </location>
</feature>
<feature type="region of interest" description="Disordered" evidence="1">
    <location>
        <begin position="126"/>
        <end position="162"/>
    </location>
</feature>
<feature type="region of interest" description="Disordered" evidence="1">
    <location>
        <begin position="450"/>
        <end position="496"/>
    </location>
</feature>
<dbReference type="CDD" id="cd00067">
    <property type="entry name" value="GAL4"/>
    <property type="match status" value="1"/>
</dbReference>
<feature type="compositionally biased region" description="Basic residues" evidence="1">
    <location>
        <begin position="336"/>
        <end position="346"/>
    </location>
</feature>
<dbReference type="Pfam" id="PF00172">
    <property type="entry name" value="Zn_clus"/>
    <property type="match status" value="1"/>
</dbReference>
<gene>
    <name evidence="3" type="ORF">C6P46_004212</name>
</gene>
<dbReference type="EMBL" id="PUHQ01000039">
    <property type="protein sequence ID" value="KAG0660939.1"/>
    <property type="molecule type" value="Genomic_DNA"/>
</dbReference>
<dbReference type="SMART" id="SM00066">
    <property type="entry name" value="GAL4"/>
    <property type="match status" value="1"/>
</dbReference>
<feature type="region of interest" description="Disordered" evidence="1">
    <location>
        <begin position="242"/>
        <end position="302"/>
    </location>
</feature>
<dbReference type="PANTHER" id="PTHR47783:SF1">
    <property type="entry name" value="ZN(II)2CYS6 TRANSCRIPTION FACTOR (EUROFUNG)"/>
    <property type="match status" value="1"/>
</dbReference>
<comment type="caution">
    <text evidence="3">The sequence shown here is derived from an EMBL/GenBank/DDBJ whole genome shotgun (WGS) entry which is preliminary data.</text>
</comment>
<reference evidence="3 4" key="1">
    <citation type="submission" date="2020-11" db="EMBL/GenBank/DDBJ databases">
        <title>Kefir isolates.</title>
        <authorList>
            <person name="Marcisauskas S."/>
            <person name="Kim Y."/>
            <person name="Blasche S."/>
        </authorList>
    </citation>
    <scope>NUCLEOTIDE SEQUENCE [LARGE SCALE GENOMIC DNA]</scope>
    <source>
        <strain evidence="3 4">KR</strain>
    </source>
</reference>
<dbReference type="PROSITE" id="PS50048">
    <property type="entry name" value="ZN2_CY6_FUNGAL_2"/>
    <property type="match status" value="1"/>
</dbReference>
<proteinExistence type="predicted"/>
<dbReference type="GO" id="GO:0000981">
    <property type="term" value="F:DNA-binding transcription factor activity, RNA polymerase II-specific"/>
    <property type="evidence" value="ECO:0007669"/>
    <property type="project" value="InterPro"/>
</dbReference>
<evidence type="ECO:0000259" key="2">
    <source>
        <dbReference type="PROSITE" id="PS50048"/>
    </source>
</evidence>
<dbReference type="InterPro" id="IPR001138">
    <property type="entry name" value="Zn2Cys6_DnaBD"/>
</dbReference>
<dbReference type="Proteomes" id="UP000777482">
    <property type="component" value="Unassembled WGS sequence"/>
</dbReference>
<feature type="compositionally biased region" description="Pro residues" evidence="1">
    <location>
        <begin position="384"/>
        <end position="397"/>
    </location>
</feature>
<feature type="domain" description="Zn(2)-C6 fungal-type" evidence="2">
    <location>
        <begin position="41"/>
        <end position="72"/>
    </location>
</feature>
<feature type="compositionally biased region" description="Basic residues" evidence="1">
    <location>
        <begin position="467"/>
        <end position="479"/>
    </location>
</feature>
<dbReference type="PROSITE" id="PS00463">
    <property type="entry name" value="ZN2_CY6_FUNGAL_1"/>
    <property type="match status" value="1"/>
</dbReference>
<name>A0A9P6W140_RHOMI</name>
<evidence type="ECO:0000256" key="1">
    <source>
        <dbReference type="SAM" id="MobiDB-lite"/>
    </source>
</evidence>
<feature type="compositionally biased region" description="Polar residues" evidence="1">
    <location>
        <begin position="404"/>
        <end position="421"/>
    </location>
</feature>
<dbReference type="PANTHER" id="PTHR47783">
    <property type="entry name" value="ZN(II)2CYS6 TRANSCRIPTION FACTOR (EUROFUNG)-RELATED"/>
    <property type="match status" value="1"/>
</dbReference>
<dbReference type="SUPFAM" id="SSF57701">
    <property type="entry name" value="Zn2/Cys6 DNA-binding domain"/>
    <property type="match status" value="1"/>
</dbReference>
<feature type="compositionally biased region" description="Low complexity" evidence="1">
    <location>
        <begin position="1"/>
        <end position="11"/>
    </location>
</feature>
<dbReference type="Gene3D" id="4.10.240.10">
    <property type="entry name" value="Zn(2)-C6 fungal-type DNA-binding domain"/>
    <property type="match status" value="1"/>
</dbReference>
<feature type="region of interest" description="Disordered" evidence="1">
    <location>
        <begin position="1"/>
        <end position="33"/>
    </location>
</feature>
<keyword evidence="4" id="KW-1185">Reference proteome</keyword>
<dbReference type="AlphaFoldDB" id="A0A9P6W140"/>
<evidence type="ECO:0000313" key="4">
    <source>
        <dbReference type="Proteomes" id="UP000777482"/>
    </source>
</evidence>
<organism evidence="3 4">
    <name type="scientific">Rhodotorula mucilaginosa</name>
    <name type="common">Yeast</name>
    <name type="synonym">Rhodotorula rubra</name>
    <dbReference type="NCBI Taxonomy" id="5537"/>
    <lineage>
        <taxon>Eukaryota</taxon>
        <taxon>Fungi</taxon>
        <taxon>Dikarya</taxon>
        <taxon>Basidiomycota</taxon>
        <taxon>Pucciniomycotina</taxon>
        <taxon>Microbotryomycetes</taxon>
        <taxon>Sporidiobolales</taxon>
        <taxon>Sporidiobolaceae</taxon>
        <taxon>Rhodotorula</taxon>
    </lineage>
</organism>
<dbReference type="InterPro" id="IPR036864">
    <property type="entry name" value="Zn2-C6_fun-type_DNA-bd_sf"/>
</dbReference>
<accession>A0A9P6W140</accession>
<sequence length="542" mass="58102">MSGAAARSESASPRRKRSLSSLVTSDDQDASDNRLKRASMACVTCRKRKIRCDGLQPSCTNCTKHRKLGCTYVRVTPEENLEAKARKRLAREQKEKYAALGIEPPPTLNTGRRRWEYNIRFQQQKLDLTRRRSSSSSATATGQSSEPAGAPEALGDYSPEGFSTSTWRVGDMVRQAASHPAAVPTPAEARREYYGQVKPQGGEWAASTTTTMRAKYLDSQPGRRASGPVAAYSPYPLTPPMEDYHPGEGASAPSGGAGAGGGSGLGMYAAEEGSWMLPPSTSNGGAGASRADPSGSHFSSWQSQRTITVQRVPKSLAQVQHVPVKPAPLLPLLPPVHHHHHQHHHHRSEEGPYPPSPHGGGGSSQQQQQQQHSFPTGLPAPVSVQPPPVPLYAPNPTRPARTCSFIQQVGSPAPPSSSENGSPHAPPHAHAAPAASEWCLPPPVDPYPPAVQGPSLILSPPDYPQHVFHHQHQHQHHHHDGAPPRDSPAISAPPLLPSTSWNGSLYTTPVMRQVGSFQGDEWSASGPGPAHSTPDLYSQTGW</sequence>
<feature type="region of interest" description="Disordered" evidence="1">
    <location>
        <begin position="330"/>
        <end position="437"/>
    </location>
</feature>
<feature type="compositionally biased region" description="Gly residues" evidence="1">
    <location>
        <begin position="255"/>
        <end position="265"/>
    </location>
</feature>
<feature type="region of interest" description="Disordered" evidence="1">
    <location>
        <begin position="518"/>
        <end position="542"/>
    </location>
</feature>